<feature type="transmembrane region" description="Helical" evidence="10">
    <location>
        <begin position="56"/>
        <end position="77"/>
    </location>
</feature>
<sequence>MDADRTGPRLLAVSVLVGLAAGLGGAVLVLVLHGVQQLAYGYRTDTFLAGVEQAGAARRVLALTVGGAVVGTGWWVLARWAGARTTVTHAVADPAGGMPVRATTVDAVLQVAAVGVGASLGREGAPRQVGAAVAGWMARRAGLGLDAQRTLLACGAGAGLAAVYDVPLAGVVFTLEVVLASARVRHLLPAALSAGVATVVAWPAVGRGPVYSVTAMTTTPSLLVGALLLGPLAGVVGVVFVRLTGPVRRPGGWRLPVVVTAVLAALGGVAVVFPQLLGNGRGAAQLALDGTSPLPLLAVLLVLKPLVTAACLRGGVVGGLLTPALATGALLGAVAGRGWSVLWAGSSTGALVVVGAAAVLTATTAAPVTAVVLTLELTGSGPGVWLPVLLAVAGADLTRRAVRRRGSPDGHPA</sequence>
<proteinExistence type="predicted"/>
<organism evidence="11 12">
    <name type="scientific">Rhodococcus antarcticus</name>
    <dbReference type="NCBI Taxonomy" id="2987751"/>
    <lineage>
        <taxon>Bacteria</taxon>
        <taxon>Bacillati</taxon>
        <taxon>Actinomycetota</taxon>
        <taxon>Actinomycetes</taxon>
        <taxon>Mycobacteriales</taxon>
        <taxon>Nocardiaceae</taxon>
        <taxon>Rhodococcus</taxon>
    </lineage>
</organism>
<evidence type="ECO:0000256" key="5">
    <source>
        <dbReference type="ARBA" id="ARBA00023065"/>
    </source>
</evidence>
<accession>A0ABY6P3I1</accession>
<name>A0ABY6P3I1_9NOCA</name>
<dbReference type="Proteomes" id="UP001164965">
    <property type="component" value="Chromosome"/>
</dbReference>
<dbReference type="PRINTS" id="PR00762">
    <property type="entry name" value="CLCHANNEL"/>
</dbReference>
<evidence type="ECO:0000313" key="11">
    <source>
        <dbReference type="EMBL" id="UZJ25881.1"/>
    </source>
</evidence>
<feature type="transmembrane region" description="Helical" evidence="10">
    <location>
        <begin position="341"/>
        <end position="360"/>
    </location>
</feature>
<feature type="transmembrane region" description="Helical" evidence="10">
    <location>
        <begin position="12"/>
        <end position="35"/>
    </location>
</feature>
<reference evidence="11" key="1">
    <citation type="submission" date="2022-10" db="EMBL/GenBank/DDBJ databases">
        <title>Rhodococcus sp.75.</title>
        <authorList>
            <person name="Sun M."/>
        </authorList>
    </citation>
    <scope>NUCLEOTIDE SEQUENCE</scope>
    <source>
        <strain evidence="11">75</strain>
    </source>
</reference>
<evidence type="ECO:0000256" key="7">
    <source>
        <dbReference type="ARBA" id="ARBA00023173"/>
    </source>
</evidence>
<gene>
    <name evidence="11" type="ORF">RHODO2019_05455</name>
</gene>
<keyword evidence="12" id="KW-1185">Reference proteome</keyword>
<evidence type="ECO:0000313" key="12">
    <source>
        <dbReference type="Proteomes" id="UP001164965"/>
    </source>
</evidence>
<dbReference type="PANTHER" id="PTHR43427:SF6">
    <property type="entry name" value="CHLORIDE CHANNEL PROTEIN CLC-E"/>
    <property type="match status" value="1"/>
</dbReference>
<keyword evidence="9" id="KW-0407">Ion channel</keyword>
<dbReference type="RefSeq" id="WP_265383985.1">
    <property type="nucleotide sequence ID" value="NZ_CP110615.1"/>
</dbReference>
<protein>
    <submittedName>
        <fullName evidence="11">Chloride channel protein</fullName>
    </submittedName>
</protein>
<keyword evidence="8" id="KW-0868">Chloride</keyword>
<keyword evidence="5" id="KW-0406">Ion transport</keyword>
<keyword evidence="4 10" id="KW-1133">Transmembrane helix</keyword>
<keyword evidence="3 10" id="KW-0812">Transmembrane</keyword>
<evidence type="ECO:0000256" key="2">
    <source>
        <dbReference type="ARBA" id="ARBA00022448"/>
    </source>
</evidence>
<dbReference type="Pfam" id="PF00654">
    <property type="entry name" value="Voltage_CLC"/>
    <property type="match status" value="1"/>
</dbReference>
<dbReference type="SUPFAM" id="SSF81340">
    <property type="entry name" value="Clc chloride channel"/>
    <property type="match status" value="1"/>
</dbReference>
<evidence type="ECO:0000256" key="6">
    <source>
        <dbReference type="ARBA" id="ARBA00023136"/>
    </source>
</evidence>
<evidence type="ECO:0000256" key="3">
    <source>
        <dbReference type="ARBA" id="ARBA00022692"/>
    </source>
</evidence>
<keyword evidence="6 10" id="KW-0472">Membrane</keyword>
<feature type="transmembrane region" description="Helical" evidence="10">
    <location>
        <begin position="187"/>
        <end position="205"/>
    </location>
</feature>
<evidence type="ECO:0000256" key="8">
    <source>
        <dbReference type="ARBA" id="ARBA00023214"/>
    </source>
</evidence>
<dbReference type="Gene3D" id="1.10.3080.10">
    <property type="entry name" value="Clc chloride channel"/>
    <property type="match status" value="1"/>
</dbReference>
<dbReference type="InterPro" id="IPR014743">
    <property type="entry name" value="Cl-channel_core"/>
</dbReference>
<feature type="transmembrane region" description="Helical" evidence="10">
    <location>
        <begin position="255"/>
        <end position="277"/>
    </location>
</feature>
<feature type="transmembrane region" description="Helical" evidence="10">
    <location>
        <begin position="225"/>
        <end position="243"/>
    </location>
</feature>
<evidence type="ECO:0000256" key="1">
    <source>
        <dbReference type="ARBA" id="ARBA00004141"/>
    </source>
</evidence>
<keyword evidence="7" id="KW-0869">Chloride channel</keyword>
<evidence type="ECO:0000256" key="9">
    <source>
        <dbReference type="ARBA" id="ARBA00023303"/>
    </source>
</evidence>
<dbReference type="InterPro" id="IPR050368">
    <property type="entry name" value="ClC-type_chloride_channel"/>
</dbReference>
<dbReference type="PANTHER" id="PTHR43427">
    <property type="entry name" value="CHLORIDE CHANNEL PROTEIN CLC-E"/>
    <property type="match status" value="1"/>
</dbReference>
<keyword evidence="2" id="KW-0813">Transport</keyword>
<dbReference type="EMBL" id="CP110615">
    <property type="protein sequence ID" value="UZJ25881.1"/>
    <property type="molecule type" value="Genomic_DNA"/>
</dbReference>
<evidence type="ECO:0000256" key="10">
    <source>
        <dbReference type="SAM" id="Phobius"/>
    </source>
</evidence>
<feature type="transmembrane region" description="Helical" evidence="10">
    <location>
        <begin position="315"/>
        <end position="335"/>
    </location>
</feature>
<dbReference type="InterPro" id="IPR001807">
    <property type="entry name" value="ClC"/>
</dbReference>
<comment type="subcellular location">
    <subcellularLocation>
        <location evidence="1">Membrane</location>
        <topology evidence="1">Multi-pass membrane protein</topology>
    </subcellularLocation>
</comment>
<evidence type="ECO:0000256" key="4">
    <source>
        <dbReference type="ARBA" id="ARBA00022989"/>
    </source>
</evidence>